<dbReference type="EMBL" id="SAWZ01000001">
    <property type="protein sequence ID" value="RXR08691.1"/>
    <property type="molecule type" value="Genomic_DNA"/>
</dbReference>
<dbReference type="GO" id="GO:0004222">
    <property type="term" value="F:metalloendopeptidase activity"/>
    <property type="evidence" value="ECO:0007669"/>
    <property type="project" value="TreeGrafter"/>
</dbReference>
<dbReference type="InterPro" id="IPR016047">
    <property type="entry name" value="M23ase_b-sheet_dom"/>
</dbReference>
<dbReference type="PANTHER" id="PTHR21666:SF294">
    <property type="entry name" value="PEPTIDASE M23"/>
    <property type="match status" value="1"/>
</dbReference>
<dbReference type="AlphaFoldDB" id="A0A4Q1K0W4"/>
<dbReference type="RefSeq" id="WP_129469582.1">
    <property type="nucleotide sequence ID" value="NZ_SAWZ01000001.1"/>
</dbReference>
<keyword evidence="1" id="KW-0732">Signal</keyword>
<dbReference type="PANTHER" id="PTHR21666">
    <property type="entry name" value="PEPTIDASE-RELATED"/>
    <property type="match status" value="1"/>
</dbReference>
<organism evidence="4 5">
    <name type="scientific">Pseudoxanthomonas composti</name>
    <dbReference type="NCBI Taxonomy" id="2137479"/>
    <lineage>
        <taxon>Bacteria</taxon>
        <taxon>Pseudomonadati</taxon>
        <taxon>Pseudomonadota</taxon>
        <taxon>Gammaproteobacteria</taxon>
        <taxon>Lysobacterales</taxon>
        <taxon>Lysobacteraceae</taxon>
        <taxon>Pseudoxanthomonas</taxon>
    </lineage>
</organism>
<dbReference type="Pfam" id="PF13511">
    <property type="entry name" value="DUF4124"/>
    <property type="match status" value="1"/>
</dbReference>
<accession>A0A4Q1K0W4</accession>
<dbReference type="InterPro" id="IPR025392">
    <property type="entry name" value="DUF4124"/>
</dbReference>
<dbReference type="SUPFAM" id="SSF51261">
    <property type="entry name" value="Duplicated hybrid motif"/>
    <property type="match status" value="1"/>
</dbReference>
<dbReference type="Pfam" id="PF01551">
    <property type="entry name" value="Peptidase_M23"/>
    <property type="match status" value="1"/>
</dbReference>
<dbReference type="Proteomes" id="UP000289784">
    <property type="component" value="Unassembled WGS sequence"/>
</dbReference>
<protein>
    <submittedName>
        <fullName evidence="4">DUF4124 domain-containing protein</fullName>
    </submittedName>
</protein>
<dbReference type="OrthoDB" id="9809488at2"/>
<dbReference type="Gene3D" id="2.70.70.10">
    <property type="entry name" value="Glucose Permease (Domain IIA)"/>
    <property type="match status" value="1"/>
</dbReference>
<evidence type="ECO:0000313" key="5">
    <source>
        <dbReference type="Proteomes" id="UP000289784"/>
    </source>
</evidence>
<feature type="domain" description="DUF4124" evidence="3">
    <location>
        <begin position="13"/>
        <end position="50"/>
    </location>
</feature>
<feature type="chain" id="PRO_5020382855" evidence="1">
    <location>
        <begin position="23"/>
        <end position="307"/>
    </location>
</feature>
<evidence type="ECO:0000259" key="2">
    <source>
        <dbReference type="Pfam" id="PF01551"/>
    </source>
</evidence>
<dbReference type="InterPro" id="IPR050570">
    <property type="entry name" value="Cell_wall_metabolism_enzyme"/>
</dbReference>
<gene>
    <name evidence="4" type="ORF">EPA99_02435</name>
</gene>
<proteinExistence type="predicted"/>
<dbReference type="PROSITE" id="PS51257">
    <property type="entry name" value="PROKAR_LIPOPROTEIN"/>
    <property type="match status" value="1"/>
</dbReference>
<reference evidence="4 5" key="1">
    <citation type="submission" date="2019-01" db="EMBL/GenBank/DDBJ databases">
        <title>Pseudoxanthomonas composti sp. nov., isolated from compost.</title>
        <authorList>
            <person name="Yang G."/>
        </authorList>
    </citation>
    <scope>NUCLEOTIDE SEQUENCE [LARGE SCALE GENOMIC DNA]</scope>
    <source>
        <strain evidence="4 5">GSS15</strain>
    </source>
</reference>
<feature type="signal peptide" evidence="1">
    <location>
        <begin position="1"/>
        <end position="22"/>
    </location>
</feature>
<keyword evidence="5" id="KW-1185">Reference proteome</keyword>
<evidence type="ECO:0000313" key="4">
    <source>
        <dbReference type="EMBL" id="RXR08691.1"/>
    </source>
</evidence>
<comment type="caution">
    <text evidence="4">The sequence shown here is derived from an EMBL/GenBank/DDBJ whole genome shotgun (WGS) entry which is preliminary data.</text>
</comment>
<sequence>MSSAARWLACLAVLLACAPAQAARLYRWKDAQGITQYGDQPPQASADAEVDVIRFRNPPGTLARLRIEPLATRYQVWADNPGPGPVQVEVSFRQQHNLLASPALPLRKVLPAHGSVLLSSLILTDPLGGAQFDLKMDAMPGDPAAKPFDFRYRLPFDEAALRVDQGPGGRFSHNDLQNRDAIDFAVPEGTPILAARAGVVLQVESDFDKAGLDREVYGGRANFIRILHEDGTMALYAHLKPEGVLVRTGQSVREGQQIGLSGNTGFSTAPHLHFVVQVNAGMALRSVPVRMVGPMGELLFPSAPAGP</sequence>
<evidence type="ECO:0000259" key="3">
    <source>
        <dbReference type="Pfam" id="PF13511"/>
    </source>
</evidence>
<dbReference type="CDD" id="cd12797">
    <property type="entry name" value="M23_peptidase"/>
    <property type="match status" value="1"/>
</dbReference>
<name>A0A4Q1K0W4_9GAMM</name>
<evidence type="ECO:0000256" key="1">
    <source>
        <dbReference type="SAM" id="SignalP"/>
    </source>
</evidence>
<dbReference type="InterPro" id="IPR011055">
    <property type="entry name" value="Dup_hybrid_motif"/>
</dbReference>
<feature type="domain" description="M23ase beta-sheet core" evidence="2">
    <location>
        <begin position="179"/>
        <end position="279"/>
    </location>
</feature>